<evidence type="ECO:0000256" key="2">
    <source>
        <dbReference type="SAM" id="SignalP"/>
    </source>
</evidence>
<reference evidence="3 4" key="1">
    <citation type="submission" date="2020-06" db="EMBL/GenBank/DDBJ databases">
        <title>Draft genome of Uliginosibacterium sp. IMCC34675.</title>
        <authorList>
            <person name="Song J."/>
        </authorList>
    </citation>
    <scope>NUCLEOTIDE SEQUENCE [LARGE SCALE GENOMIC DNA]</scope>
    <source>
        <strain evidence="3 4">IMCC34675</strain>
    </source>
</reference>
<dbReference type="Pfam" id="PF04076">
    <property type="entry name" value="BOF"/>
    <property type="match status" value="1"/>
</dbReference>
<organism evidence="3 4">
    <name type="scientific">Uliginosibacterium aquaticum</name>
    <dbReference type="NCBI Taxonomy" id="2731212"/>
    <lineage>
        <taxon>Bacteria</taxon>
        <taxon>Pseudomonadati</taxon>
        <taxon>Pseudomonadota</taxon>
        <taxon>Betaproteobacteria</taxon>
        <taxon>Rhodocyclales</taxon>
        <taxon>Zoogloeaceae</taxon>
        <taxon>Uliginosibacterium</taxon>
    </lineage>
</organism>
<dbReference type="InterPro" id="IPR036700">
    <property type="entry name" value="BOBF_sf"/>
</dbReference>
<sequence length="118" mass="12805">MKSLLALCSLSALLCAAPVTAQYVGPNSAATHINQLNGLSSHDQFVTLQGHITRRASKDLYAFTDGSGNIYLDIDDKHWAWPLGSPVDAKTRLEIQGKYIGKAFGFSKVKVIGMRVLN</sequence>
<dbReference type="PANTHER" id="PTHR36571">
    <property type="entry name" value="PROTEIN YGIW"/>
    <property type="match status" value="1"/>
</dbReference>
<dbReference type="Gene3D" id="2.40.50.200">
    <property type="entry name" value="Bacterial OB-fold"/>
    <property type="match status" value="1"/>
</dbReference>
<proteinExistence type="predicted"/>
<name>A0ABX2IG88_9RHOO</name>
<dbReference type="EMBL" id="JABCSC020000003">
    <property type="protein sequence ID" value="NSL55789.1"/>
    <property type="molecule type" value="Genomic_DNA"/>
</dbReference>
<comment type="caution">
    <text evidence="3">The sequence shown here is derived from an EMBL/GenBank/DDBJ whole genome shotgun (WGS) entry which is preliminary data.</text>
</comment>
<dbReference type="SUPFAM" id="SSF101756">
    <property type="entry name" value="Hypothetical protein YgiW"/>
    <property type="match status" value="1"/>
</dbReference>
<feature type="signal peptide" evidence="2">
    <location>
        <begin position="1"/>
        <end position="21"/>
    </location>
</feature>
<evidence type="ECO:0000313" key="4">
    <source>
        <dbReference type="Proteomes" id="UP000778523"/>
    </source>
</evidence>
<protein>
    <submittedName>
        <fullName evidence="3">NirD/YgiW/YdeI family stress tolerance protein</fullName>
    </submittedName>
</protein>
<dbReference type="Proteomes" id="UP000778523">
    <property type="component" value="Unassembled WGS sequence"/>
</dbReference>
<keyword evidence="1 2" id="KW-0732">Signal</keyword>
<dbReference type="RefSeq" id="WP_170022182.1">
    <property type="nucleotide sequence ID" value="NZ_JABCSC020000003.1"/>
</dbReference>
<evidence type="ECO:0000313" key="3">
    <source>
        <dbReference type="EMBL" id="NSL55789.1"/>
    </source>
</evidence>
<accession>A0ABX2IG88</accession>
<gene>
    <name evidence="3" type="ORF">HJ583_012190</name>
</gene>
<dbReference type="PANTHER" id="PTHR36571:SF1">
    <property type="entry name" value="PROTEIN YGIW"/>
    <property type="match status" value="1"/>
</dbReference>
<dbReference type="InterPro" id="IPR005220">
    <property type="entry name" value="CarO-like"/>
</dbReference>
<keyword evidence="4" id="KW-1185">Reference proteome</keyword>
<feature type="chain" id="PRO_5046522147" evidence="2">
    <location>
        <begin position="22"/>
        <end position="118"/>
    </location>
</feature>
<evidence type="ECO:0000256" key="1">
    <source>
        <dbReference type="ARBA" id="ARBA00022729"/>
    </source>
</evidence>
<dbReference type="NCBIfam" id="NF033674">
    <property type="entry name" value="stress_OB_fold"/>
    <property type="match status" value="1"/>
</dbReference>